<keyword evidence="2" id="KW-1133">Transmembrane helix</keyword>
<dbReference type="EMBL" id="VFOQ01000001">
    <property type="protein sequence ID" value="TQL58820.1"/>
    <property type="molecule type" value="Genomic_DNA"/>
</dbReference>
<evidence type="ECO:0000256" key="1">
    <source>
        <dbReference type="SAM" id="MobiDB-lite"/>
    </source>
</evidence>
<gene>
    <name evidence="3" type="ORF">FB474_0159</name>
</gene>
<dbReference type="RefSeq" id="WP_141786912.1">
    <property type="nucleotide sequence ID" value="NZ_BAAAKX010000003.1"/>
</dbReference>
<evidence type="ECO:0000313" key="4">
    <source>
        <dbReference type="Proteomes" id="UP000319514"/>
    </source>
</evidence>
<proteinExistence type="predicted"/>
<dbReference type="AlphaFoldDB" id="A0A542ZEX6"/>
<dbReference type="Proteomes" id="UP000319514">
    <property type="component" value="Unassembled WGS sequence"/>
</dbReference>
<keyword evidence="4" id="KW-1185">Reference proteome</keyword>
<evidence type="ECO:0000256" key="2">
    <source>
        <dbReference type="SAM" id="Phobius"/>
    </source>
</evidence>
<reference evidence="3 4" key="1">
    <citation type="submission" date="2019-06" db="EMBL/GenBank/DDBJ databases">
        <title>Sequencing the genomes of 1000 actinobacteria strains.</title>
        <authorList>
            <person name="Klenk H.-P."/>
        </authorList>
    </citation>
    <scope>NUCLEOTIDE SEQUENCE [LARGE SCALE GENOMIC DNA]</scope>
    <source>
        <strain evidence="3 4">DSM 18082</strain>
    </source>
</reference>
<name>A0A542ZEX6_9MICO</name>
<sequence>MGAEGTRTARGTTAGTQAGRGAGFRLRFGAAVGALALLSTGAILAVGGGRPDSAISLSRGQLTLALGGIFLAGVLSAALLAWALGGHRHATRQPGAELQPHPARVRRAKLAERRTARATPTRGRASRRAVAAPAPGTRAALRSTRRRRATR</sequence>
<keyword evidence="2" id="KW-0472">Membrane</keyword>
<evidence type="ECO:0000313" key="3">
    <source>
        <dbReference type="EMBL" id="TQL58820.1"/>
    </source>
</evidence>
<feature type="transmembrane region" description="Helical" evidence="2">
    <location>
        <begin position="61"/>
        <end position="84"/>
    </location>
</feature>
<feature type="region of interest" description="Disordered" evidence="1">
    <location>
        <begin position="91"/>
        <end position="151"/>
    </location>
</feature>
<accession>A0A542ZEX6</accession>
<comment type="caution">
    <text evidence="3">The sequence shown here is derived from an EMBL/GenBank/DDBJ whole genome shotgun (WGS) entry which is preliminary data.</text>
</comment>
<feature type="compositionally biased region" description="Low complexity" evidence="1">
    <location>
        <begin position="117"/>
        <end position="142"/>
    </location>
</feature>
<organism evidence="3 4">
    <name type="scientific">Oryzihumus leptocrescens</name>
    <dbReference type="NCBI Taxonomy" id="297536"/>
    <lineage>
        <taxon>Bacteria</taxon>
        <taxon>Bacillati</taxon>
        <taxon>Actinomycetota</taxon>
        <taxon>Actinomycetes</taxon>
        <taxon>Micrococcales</taxon>
        <taxon>Intrasporangiaceae</taxon>
        <taxon>Oryzihumus</taxon>
    </lineage>
</organism>
<feature type="transmembrane region" description="Helical" evidence="2">
    <location>
        <begin position="28"/>
        <end position="49"/>
    </location>
</feature>
<keyword evidence="2" id="KW-0812">Transmembrane</keyword>
<protein>
    <submittedName>
        <fullName evidence="3">Uncharacterized protein</fullName>
    </submittedName>
</protein>